<dbReference type="CDD" id="cd01822">
    <property type="entry name" value="Lysophospholipase_L1_like"/>
    <property type="match status" value="1"/>
</dbReference>
<dbReference type="Proteomes" id="UP000199758">
    <property type="component" value="Unassembled WGS sequence"/>
</dbReference>
<dbReference type="GO" id="GO:0006629">
    <property type="term" value="P:lipid metabolic process"/>
    <property type="evidence" value="ECO:0007669"/>
    <property type="project" value="InterPro"/>
</dbReference>
<evidence type="ECO:0000256" key="1">
    <source>
        <dbReference type="SAM" id="SignalP"/>
    </source>
</evidence>
<sequence length="200" mass="21141">MLLATWLAVAPTALAAPAKPVILVLGDSLSAGYGLDAQAGWVALLQKRLDAQGYDYRVVNASISGDTTSGGLARLPSALDRHKPAIVLIELGGNDGLRALPLKAMRDNLTRLADLSLNAGAKVLLLEMRIPPNYGAAYTEGFTRTFGEVSQDRKLTLVPFFLLPLVGVAGAFQDDGIHPSAASQPTMLDAVWPSLKPLLK</sequence>
<evidence type="ECO:0000259" key="2">
    <source>
        <dbReference type="Pfam" id="PF13472"/>
    </source>
</evidence>
<dbReference type="Pfam" id="PF13472">
    <property type="entry name" value="Lipase_GDSL_2"/>
    <property type="match status" value="1"/>
</dbReference>
<dbReference type="PANTHER" id="PTHR30383:SF24">
    <property type="entry name" value="THIOESTERASE 1_PROTEASE 1_LYSOPHOSPHOLIPASE L1"/>
    <property type="match status" value="1"/>
</dbReference>
<dbReference type="InterPro" id="IPR036514">
    <property type="entry name" value="SGNH_hydro_sf"/>
</dbReference>
<dbReference type="Gene3D" id="3.40.50.1110">
    <property type="entry name" value="SGNH hydrolase"/>
    <property type="match status" value="1"/>
</dbReference>
<dbReference type="OrthoDB" id="9786188at2"/>
<dbReference type="STRING" id="490188.SAMN04488068_1024"/>
<feature type="domain" description="SGNH hydrolase-type esterase" evidence="2">
    <location>
        <begin position="24"/>
        <end position="182"/>
    </location>
</feature>
<dbReference type="PROSITE" id="PS01098">
    <property type="entry name" value="LIPASE_GDSL_SER"/>
    <property type="match status" value="1"/>
</dbReference>
<dbReference type="EMBL" id="FQWZ01000002">
    <property type="protein sequence ID" value="SHG67013.1"/>
    <property type="molecule type" value="Genomic_DNA"/>
</dbReference>
<feature type="chain" id="PRO_5012229074" evidence="1">
    <location>
        <begin position="16"/>
        <end position="200"/>
    </location>
</feature>
<dbReference type="InterPro" id="IPR008265">
    <property type="entry name" value="Lipase_GDSL_AS"/>
</dbReference>
<dbReference type="InterPro" id="IPR051532">
    <property type="entry name" value="Ester_Hydrolysis_Enzymes"/>
</dbReference>
<dbReference type="SUPFAM" id="SSF52266">
    <property type="entry name" value="SGNH hydrolase"/>
    <property type="match status" value="1"/>
</dbReference>
<dbReference type="PANTHER" id="PTHR30383">
    <property type="entry name" value="THIOESTERASE 1/PROTEASE 1/LYSOPHOSPHOLIPASE L1"/>
    <property type="match status" value="1"/>
</dbReference>
<dbReference type="InterPro" id="IPR013830">
    <property type="entry name" value="SGNH_hydro"/>
</dbReference>
<evidence type="ECO:0000313" key="3">
    <source>
        <dbReference type="EMBL" id="SHG67013.1"/>
    </source>
</evidence>
<dbReference type="AlphaFoldDB" id="A0A1M5LRM2"/>
<dbReference type="GO" id="GO:0004622">
    <property type="term" value="F:phosphatidylcholine lysophospholipase activity"/>
    <property type="evidence" value="ECO:0007669"/>
    <property type="project" value="TreeGrafter"/>
</dbReference>
<proteinExistence type="predicted"/>
<accession>A0A1M5LRM2</accession>
<gene>
    <name evidence="3" type="ORF">SAMN04488068_1024</name>
</gene>
<name>A0A1M5LRM2_9GAMM</name>
<keyword evidence="4" id="KW-1185">Reference proteome</keyword>
<evidence type="ECO:0000313" key="4">
    <source>
        <dbReference type="Proteomes" id="UP000199758"/>
    </source>
</evidence>
<protein>
    <submittedName>
        <fullName evidence="3">Acyl-CoA thioesterase-1</fullName>
    </submittedName>
</protein>
<organism evidence="3 4">
    <name type="scientific">Hydrocarboniphaga daqingensis</name>
    <dbReference type="NCBI Taxonomy" id="490188"/>
    <lineage>
        <taxon>Bacteria</taxon>
        <taxon>Pseudomonadati</taxon>
        <taxon>Pseudomonadota</taxon>
        <taxon>Gammaproteobacteria</taxon>
        <taxon>Nevskiales</taxon>
        <taxon>Nevskiaceae</taxon>
        <taxon>Hydrocarboniphaga</taxon>
    </lineage>
</organism>
<feature type="signal peptide" evidence="1">
    <location>
        <begin position="1"/>
        <end position="15"/>
    </location>
</feature>
<reference evidence="3 4" key="1">
    <citation type="submission" date="2016-11" db="EMBL/GenBank/DDBJ databases">
        <authorList>
            <person name="Jaros S."/>
            <person name="Januszkiewicz K."/>
            <person name="Wedrychowicz H."/>
        </authorList>
    </citation>
    <scope>NUCLEOTIDE SEQUENCE [LARGE SCALE GENOMIC DNA]</scope>
    <source>
        <strain evidence="3 4">CGMCC 1.7049</strain>
    </source>
</reference>
<keyword evidence="1" id="KW-0732">Signal</keyword>